<protein>
    <submittedName>
        <fullName evidence="8">Peptidase M23</fullName>
    </submittedName>
</protein>
<keyword evidence="2" id="KW-0645">Protease</keyword>
<reference evidence="9" key="1">
    <citation type="submission" date="2017-09" db="EMBL/GenBank/DDBJ databases">
        <authorList>
            <person name="Feng G."/>
            <person name="Zhu H."/>
        </authorList>
    </citation>
    <scope>NUCLEOTIDE SEQUENCE [LARGE SCALE GENOMIC DNA]</scope>
    <source>
        <strain evidence="9">1PNM-20</strain>
    </source>
</reference>
<dbReference type="InterPro" id="IPR016047">
    <property type="entry name" value="M23ase_b-sheet_dom"/>
</dbReference>
<dbReference type="GO" id="GO:0004222">
    <property type="term" value="F:metalloendopeptidase activity"/>
    <property type="evidence" value="ECO:0007669"/>
    <property type="project" value="TreeGrafter"/>
</dbReference>
<dbReference type="Pfam" id="PF01551">
    <property type="entry name" value="Peptidase_M23"/>
    <property type="match status" value="1"/>
</dbReference>
<dbReference type="CDD" id="cd12797">
    <property type="entry name" value="M23_peptidase"/>
    <property type="match status" value="1"/>
</dbReference>
<evidence type="ECO:0000256" key="4">
    <source>
        <dbReference type="ARBA" id="ARBA00022801"/>
    </source>
</evidence>
<dbReference type="EMBL" id="NSLI01000001">
    <property type="protein sequence ID" value="PAX09309.1"/>
    <property type="molecule type" value="Genomic_DNA"/>
</dbReference>
<dbReference type="GO" id="GO:0006508">
    <property type="term" value="P:proteolysis"/>
    <property type="evidence" value="ECO:0007669"/>
    <property type="project" value="UniProtKB-KW"/>
</dbReference>
<evidence type="ECO:0000256" key="2">
    <source>
        <dbReference type="ARBA" id="ARBA00022670"/>
    </source>
</evidence>
<sequence>MLARLGLAAGGAVALASAALLATGVVRISVEPEPVAPRVRQLAVTPAPAPPDTGRMGVPVQGVARGTLLDTWGQSRAGGARTHEAIDIMAPGGTPVLAAAPGTVEKLFNSRAGGITLYVRSPDRRTSYYYAHLRGYAPGMREGLTVRRGQLLGFVGDTGNSGAGNNHLHFGVSRMADGDRWYGGEPVNPYPLLAEPKDRR</sequence>
<evidence type="ECO:0000256" key="5">
    <source>
        <dbReference type="ARBA" id="ARBA00022833"/>
    </source>
</evidence>
<keyword evidence="9" id="KW-1185">Reference proteome</keyword>
<dbReference type="PANTHER" id="PTHR21666:SF288">
    <property type="entry name" value="CELL DIVISION PROTEIN YTFB"/>
    <property type="match status" value="1"/>
</dbReference>
<proteinExistence type="predicted"/>
<dbReference type="OrthoDB" id="9800107at2"/>
<dbReference type="RefSeq" id="WP_095996415.1">
    <property type="nucleotide sequence ID" value="NZ_NSLI01000001.1"/>
</dbReference>
<dbReference type="Gene3D" id="2.70.70.10">
    <property type="entry name" value="Glucose Permease (Domain IIA)"/>
    <property type="match status" value="1"/>
</dbReference>
<dbReference type="Proteomes" id="UP000218151">
    <property type="component" value="Unassembled WGS sequence"/>
</dbReference>
<comment type="cofactor">
    <cofactor evidence="1">
        <name>Zn(2+)</name>
        <dbReference type="ChEBI" id="CHEBI:29105"/>
    </cofactor>
</comment>
<dbReference type="GO" id="GO:0046872">
    <property type="term" value="F:metal ion binding"/>
    <property type="evidence" value="ECO:0007669"/>
    <property type="project" value="UniProtKB-KW"/>
</dbReference>
<organism evidence="8 9">
    <name type="scientific">Sphingomonas lenta</name>
    <dbReference type="NCBI Taxonomy" id="1141887"/>
    <lineage>
        <taxon>Bacteria</taxon>
        <taxon>Pseudomonadati</taxon>
        <taxon>Pseudomonadota</taxon>
        <taxon>Alphaproteobacteria</taxon>
        <taxon>Sphingomonadales</taxon>
        <taxon>Sphingomonadaceae</taxon>
        <taxon>Sphingomonas</taxon>
    </lineage>
</organism>
<gene>
    <name evidence="8" type="ORF">CKY28_00675</name>
</gene>
<keyword evidence="5" id="KW-0862">Zinc</keyword>
<name>A0A2A2SJA5_9SPHN</name>
<dbReference type="InterPro" id="IPR050570">
    <property type="entry name" value="Cell_wall_metabolism_enzyme"/>
</dbReference>
<evidence type="ECO:0000259" key="7">
    <source>
        <dbReference type="Pfam" id="PF01551"/>
    </source>
</evidence>
<evidence type="ECO:0000313" key="8">
    <source>
        <dbReference type="EMBL" id="PAX09309.1"/>
    </source>
</evidence>
<keyword evidence="4" id="KW-0378">Hydrolase</keyword>
<dbReference type="PANTHER" id="PTHR21666">
    <property type="entry name" value="PEPTIDASE-RELATED"/>
    <property type="match status" value="1"/>
</dbReference>
<accession>A0A2A2SJA5</accession>
<evidence type="ECO:0000313" key="9">
    <source>
        <dbReference type="Proteomes" id="UP000218151"/>
    </source>
</evidence>
<evidence type="ECO:0000256" key="6">
    <source>
        <dbReference type="ARBA" id="ARBA00023049"/>
    </source>
</evidence>
<comment type="caution">
    <text evidence="8">The sequence shown here is derived from an EMBL/GenBank/DDBJ whole genome shotgun (WGS) entry which is preliminary data.</text>
</comment>
<dbReference type="AlphaFoldDB" id="A0A2A2SJA5"/>
<evidence type="ECO:0000256" key="3">
    <source>
        <dbReference type="ARBA" id="ARBA00022723"/>
    </source>
</evidence>
<dbReference type="SUPFAM" id="SSF51261">
    <property type="entry name" value="Duplicated hybrid motif"/>
    <property type="match status" value="1"/>
</dbReference>
<evidence type="ECO:0000256" key="1">
    <source>
        <dbReference type="ARBA" id="ARBA00001947"/>
    </source>
</evidence>
<dbReference type="InterPro" id="IPR011055">
    <property type="entry name" value="Dup_hybrid_motif"/>
</dbReference>
<feature type="domain" description="M23ase beta-sheet core" evidence="7">
    <location>
        <begin position="82"/>
        <end position="189"/>
    </location>
</feature>
<keyword evidence="3" id="KW-0479">Metal-binding</keyword>
<keyword evidence="6" id="KW-0482">Metalloprotease</keyword>